<dbReference type="Pfam" id="PF00696">
    <property type="entry name" value="AA_kinase"/>
    <property type="match status" value="1"/>
</dbReference>
<dbReference type="Gene3D" id="3.40.1160.10">
    <property type="entry name" value="Acetylglutamate kinase-like"/>
    <property type="match status" value="1"/>
</dbReference>
<evidence type="ECO:0000256" key="4">
    <source>
        <dbReference type="ARBA" id="ARBA00022777"/>
    </source>
</evidence>
<dbReference type="InterPro" id="IPR036393">
    <property type="entry name" value="AceGlu_kinase-like_sf"/>
</dbReference>
<organism evidence="8">
    <name type="scientific">marine metagenome</name>
    <dbReference type="NCBI Taxonomy" id="408172"/>
    <lineage>
        <taxon>unclassified sequences</taxon>
        <taxon>metagenomes</taxon>
        <taxon>ecological metagenomes</taxon>
    </lineage>
</organism>
<feature type="non-terminal residue" evidence="8">
    <location>
        <position position="91"/>
    </location>
</feature>
<evidence type="ECO:0000256" key="5">
    <source>
        <dbReference type="ARBA" id="ARBA00022840"/>
    </source>
</evidence>
<dbReference type="SUPFAM" id="SSF53633">
    <property type="entry name" value="Carbamate kinase-like"/>
    <property type="match status" value="1"/>
</dbReference>
<feature type="domain" description="Aspartate/glutamate/uridylate kinase" evidence="7">
    <location>
        <begin position="3"/>
        <end position="91"/>
    </location>
</feature>
<evidence type="ECO:0000256" key="6">
    <source>
        <dbReference type="ARBA" id="ARBA00047872"/>
    </source>
</evidence>
<evidence type="ECO:0000313" key="8">
    <source>
        <dbReference type="EMBL" id="SVA37430.1"/>
    </source>
</evidence>
<evidence type="ECO:0000256" key="3">
    <source>
        <dbReference type="ARBA" id="ARBA00022741"/>
    </source>
</evidence>
<dbReference type="GO" id="GO:0005524">
    <property type="term" value="F:ATP binding"/>
    <property type="evidence" value="ECO:0007669"/>
    <property type="project" value="UniProtKB-KW"/>
</dbReference>
<comment type="similarity">
    <text evidence="1">Belongs to the aspartokinase family.</text>
</comment>
<dbReference type="GO" id="GO:0009090">
    <property type="term" value="P:homoserine biosynthetic process"/>
    <property type="evidence" value="ECO:0007669"/>
    <property type="project" value="TreeGrafter"/>
</dbReference>
<evidence type="ECO:0000256" key="1">
    <source>
        <dbReference type="ARBA" id="ARBA00010122"/>
    </source>
</evidence>
<evidence type="ECO:0000259" key="7">
    <source>
        <dbReference type="Pfam" id="PF00696"/>
    </source>
</evidence>
<dbReference type="AlphaFoldDB" id="A0A381VAQ8"/>
<evidence type="ECO:0000256" key="2">
    <source>
        <dbReference type="ARBA" id="ARBA00022679"/>
    </source>
</evidence>
<dbReference type="GO" id="GO:0005829">
    <property type="term" value="C:cytosol"/>
    <property type="evidence" value="ECO:0007669"/>
    <property type="project" value="TreeGrafter"/>
</dbReference>
<dbReference type="PROSITE" id="PS00324">
    <property type="entry name" value="ASPARTOKINASE"/>
    <property type="match status" value="1"/>
</dbReference>
<dbReference type="InterPro" id="IPR018042">
    <property type="entry name" value="Aspartate_kinase_CS"/>
</dbReference>
<keyword evidence="3" id="KW-0547">Nucleotide-binding</keyword>
<dbReference type="EMBL" id="UINC01008309">
    <property type="protein sequence ID" value="SVA37430.1"/>
    <property type="molecule type" value="Genomic_DNA"/>
</dbReference>
<dbReference type="GO" id="GO:0004072">
    <property type="term" value="F:aspartate kinase activity"/>
    <property type="evidence" value="ECO:0007669"/>
    <property type="project" value="UniProtKB-EC"/>
</dbReference>
<keyword evidence="4" id="KW-0418">Kinase</keyword>
<dbReference type="GO" id="GO:0009089">
    <property type="term" value="P:lysine biosynthetic process via diaminopimelate"/>
    <property type="evidence" value="ECO:0007669"/>
    <property type="project" value="TreeGrafter"/>
</dbReference>
<proteinExistence type="inferred from homology"/>
<dbReference type="PANTHER" id="PTHR21499">
    <property type="entry name" value="ASPARTATE KINASE"/>
    <property type="match status" value="1"/>
</dbReference>
<name>A0A381VAQ8_9ZZZZ</name>
<accession>A0A381VAQ8</accession>
<keyword evidence="5" id="KW-0067">ATP-binding</keyword>
<protein>
    <recommendedName>
        <fullName evidence="7">Aspartate/glutamate/uridylate kinase domain-containing protein</fullName>
    </recommendedName>
</protein>
<comment type="catalytic activity">
    <reaction evidence="6">
        <text>L-aspartate + ATP = 4-phospho-L-aspartate + ADP</text>
        <dbReference type="Rhea" id="RHEA:23776"/>
        <dbReference type="ChEBI" id="CHEBI:29991"/>
        <dbReference type="ChEBI" id="CHEBI:30616"/>
        <dbReference type="ChEBI" id="CHEBI:57535"/>
        <dbReference type="ChEBI" id="CHEBI:456216"/>
        <dbReference type="EC" id="2.7.2.4"/>
    </reaction>
</comment>
<keyword evidence="2" id="KW-0808">Transferase</keyword>
<gene>
    <name evidence="8" type="ORF">METZ01_LOCUS90284</name>
</gene>
<reference evidence="8" key="1">
    <citation type="submission" date="2018-05" db="EMBL/GenBank/DDBJ databases">
        <authorList>
            <person name="Lanie J.A."/>
            <person name="Ng W.-L."/>
            <person name="Kazmierczak K.M."/>
            <person name="Andrzejewski T.M."/>
            <person name="Davidsen T.M."/>
            <person name="Wayne K.J."/>
            <person name="Tettelin H."/>
            <person name="Glass J.I."/>
            <person name="Rusch D."/>
            <person name="Podicherti R."/>
            <person name="Tsui H.-C.T."/>
            <person name="Winkler M.E."/>
        </authorList>
    </citation>
    <scope>NUCLEOTIDE SEQUENCE</scope>
</reference>
<sequence>MEIIVRKYGGTSLNSIAKIKNIAETTKKSINEGKKIVLVVSAMGKSTDELLKKAKMLSSHPDTRELDLLMSSGEIVSSALMSIALQELGLK</sequence>
<dbReference type="InterPro" id="IPR001048">
    <property type="entry name" value="Asp/Glu/Uridylate_kinase"/>
</dbReference>
<dbReference type="PANTHER" id="PTHR21499:SF3">
    <property type="entry name" value="ASPARTOKINASE"/>
    <property type="match status" value="1"/>
</dbReference>